<sequence length="81" mass="9546">MLTVRHTAAVHDYHWSTLVASSYCYYYILHTLTTGQPRGLRHSKSRGSGHERQTIMRWRPGRPHNPVSIWPCSWATSRFHR</sequence>
<evidence type="ECO:0000313" key="2">
    <source>
        <dbReference type="EMBL" id="TFB03244.1"/>
    </source>
</evidence>
<comment type="caution">
    <text evidence="2">The sequence shown here is derived from an EMBL/GenBank/DDBJ whole genome shotgun (WGS) entry which is preliminary data.</text>
</comment>
<evidence type="ECO:0000313" key="3">
    <source>
        <dbReference type="Proteomes" id="UP001642720"/>
    </source>
</evidence>
<accession>A0ABY2H5N7</accession>
<protein>
    <submittedName>
        <fullName evidence="2">Uncharacterized protein</fullName>
    </submittedName>
</protein>
<reference evidence="2 3" key="1">
    <citation type="submission" date="2018-01" db="EMBL/GenBank/DDBJ databases">
        <title>Genome characterization of the sugarcane-associated fungus Trichoderma ghanense CCMA-1212 and their application in lignocelulose bioconversion.</title>
        <authorList>
            <person name="Steindorff A.S."/>
            <person name="Mendes T.D."/>
            <person name="Vilela E.S.D."/>
            <person name="Rodrigues D.S."/>
            <person name="Formighieri E.F."/>
            <person name="Melo I.S."/>
            <person name="Favaro L.C.L."/>
        </authorList>
    </citation>
    <scope>NUCLEOTIDE SEQUENCE [LARGE SCALE GENOMIC DNA]</scope>
    <source>
        <strain evidence="2 3">CCMA-1212</strain>
    </source>
</reference>
<dbReference type="RefSeq" id="XP_073559445.1">
    <property type="nucleotide sequence ID" value="XM_073702030.1"/>
</dbReference>
<organism evidence="2 3">
    <name type="scientific">Trichoderma ghanense</name>
    <dbReference type="NCBI Taxonomy" id="65468"/>
    <lineage>
        <taxon>Eukaryota</taxon>
        <taxon>Fungi</taxon>
        <taxon>Dikarya</taxon>
        <taxon>Ascomycota</taxon>
        <taxon>Pezizomycotina</taxon>
        <taxon>Sordariomycetes</taxon>
        <taxon>Hypocreomycetidae</taxon>
        <taxon>Hypocreales</taxon>
        <taxon>Hypocreaceae</taxon>
        <taxon>Trichoderma</taxon>
    </lineage>
</organism>
<dbReference type="Proteomes" id="UP001642720">
    <property type="component" value="Unassembled WGS sequence"/>
</dbReference>
<dbReference type="GeneID" id="300576480"/>
<gene>
    <name evidence="2" type="ORF">CCMA1212_004738</name>
</gene>
<keyword evidence="3" id="KW-1185">Reference proteome</keyword>
<feature type="region of interest" description="Disordered" evidence="1">
    <location>
        <begin position="37"/>
        <end position="60"/>
    </location>
</feature>
<dbReference type="EMBL" id="PPTA01000005">
    <property type="protein sequence ID" value="TFB03244.1"/>
    <property type="molecule type" value="Genomic_DNA"/>
</dbReference>
<evidence type="ECO:0000256" key="1">
    <source>
        <dbReference type="SAM" id="MobiDB-lite"/>
    </source>
</evidence>
<proteinExistence type="predicted"/>
<name>A0ABY2H5N7_9HYPO</name>